<dbReference type="AlphaFoldDB" id="A0A7X3FJI5"/>
<proteinExistence type="predicted"/>
<reference evidence="1 2" key="1">
    <citation type="journal article" date="2019" name="Microorganisms">
        <title>Paenibacillus lutrae sp. nov., A Chitinolytic Species Isolated from A River Otter in Castril Natural Park, Granada, Spain.</title>
        <authorList>
            <person name="Rodriguez M."/>
            <person name="Reina J.C."/>
            <person name="Bejar V."/>
            <person name="Llamas I."/>
        </authorList>
    </citation>
    <scope>NUCLEOTIDE SEQUENCE [LARGE SCALE GENOMIC DNA]</scope>
    <source>
        <strain evidence="1 2">N10</strain>
    </source>
</reference>
<dbReference type="OrthoDB" id="2399905at2"/>
<protein>
    <recommendedName>
        <fullName evidence="3">DGQHR domain-containing protein</fullName>
    </recommendedName>
</protein>
<evidence type="ECO:0000313" key="2">
    <source>
        <dbReference type="Proteomes" id="UP000490800"/>
    </source>
</evidence>
<gene>
    <name evidence="1" type="ORF">EDM21_14965</name>
</gene>
<name>A0A7X3FJI5_9BACL</name>
<evidence type="ECO:0000313" key="1">
    <source>
        <dbReference type="EMBL" id="MVP00810.1"/>
    </source>
</evidence>
<dbReference type="InterPro" id="IPR017642">
    <property type="entry name" value="DNA_S_mod_DndB"/>
</dbReference>
<keyword evidence="2" id="KW-1185">Reference proteome</keyword>
<dbReference type="Pfam" id="PF14072">
    <property type="entry name" value="DndB"/>
    <property type="match status" value="1"/>
</dbReference>
<evidence type="ECO:0008006" key="3">
    <source>
        <dbReference type="Google" id="ProtNLM"/>
    </source>
</evidence>
<sequence>MIRDRRELEINLKLSIENIKYKRKNVEIINKHLSAHGISAGFFNEIAKQDSIIEEMDAAILCLVAQAVFQIDSSDAIRIENYFTPGEIALASQTAQSNVSPSLVPITLTNVLQLDHENYVTVIKMAEIVGWYRKNLIIYDFETQRSPKYIKGRDGVIQVPDLSIESVKAIAEHMLNETYMPDMITINVYSEELEPVNYHAKTRVLTINDKATISVLDGFHRLQGAVRALSINPELRQDIILSIRIFDTDTAKKYFGQINTINGVKRERLEELKQEKVSYVSVKHLQMHSDLKGKIASGSRVNEASGHLTTADILATAIDLEFEPKTTFEAKEIGTYLADFFNHLLGVFMVDFETGASSLRHPRMFAGYIVLAKYMKKNQIPLKKMNEIIEGIKTDLTLSELLSNNRGASLTLQRKVRDYIAELIPSDIPNAEE</sequence>
<dbReference type="Proteomes" id="UP000490800">
    <property type="component" value="Unassembled WGS sequence"/>
</dbReference>
<dbReference type="EMBL" id="RHLK01000008">
    <property type="protein sequence ID" value="MVP00810.1"/>
    <property type="molecule type" value="Genomic_DNA"/>
</dbReference>
<accession>A0A7X3FJI5</accession>
<comment type="caution">
    <text evidence="1">The sequence shown here is derived from an EMBL/GenBank/DDBJ whole genome shotgun (WGS) entry which is preliminary data.</text>
</comment>
<organism evidence="1 2">
    <name type="scientific">Paenibacillus lutrae</name>
    <dbReference type="NCBI Taxonomy" id="2078573"/>
    <lineage>
        <taxon>Bacteria</taxon>
        <taxon>Bacillati</taxon>
        <taxon>Bacillota</taxon>
        <taxon>Bacilli</taxon>
        <taxon>Bacillales</taxon>
        <taxon>Paenibacillaceae</taxon>
        <taxon>Paenibacillus</taxon>
    </lineage>
</organism>
<dbReference type="RefSeq" id="WP_157336646.1">
    <property type="nucleotide sequence ID" value="NZ_RHLK01000008.1"/>
</dbReference>